<evidence type="ECO:0000313" key="2">
    <source>
        <dbReference type="Proteomes" id="UP001321473"/>
    </source>
</evidence>
<name>A0AAQ4D2W1_AMBAM</name>
<sequence length="89" mass="10176">MTRAVGDAFVKRLFRWSPFRNNIEVVANWSSLSRTFKGFEAVHDLTLGPAYMSNSFVMNWRRSTLPRVFGFGVLNASADMSAVLLWPKF</sequence>
<dbReference type="Proteomes" id="UP001321473">
    <property type="component" value="Unassembled WGS sequence"/>
</dbReference>
<evidence type="ECO:0000313" key="1">
    <source>
        <dbReference type="EMBL" id="KAK8756801.1"/>
    </source>
</evidence>
<keyword evidence="2" id="KW-1185">Reference proteome</keyword>
<dbReference type="EMBL" id="JARKHS020035886">
    <property type="protein sequence ID" value="KAK8756801.1"/>
    <property type="molecule type" value="Genomic_DNA"/>
</dbReference>
<proteinExistence type="predicted"/>
<reference evidence="1 2" key="1">
    <citation type="journal article" date="2023" name="Arcadia Sci">
        <title>De novo assembly of a long-read Amblyomma americanum tick genome.</title>
        <authorList>
            <person name="Chou S."/>
            <person name="Poskanzer K.E."/>
            <person name="Rollins M."/>
            <person name="Thuy-Boun P.S."/>
        </authorList>
    </citation>
    <scope>NUCLEOTIDE SEQUENCE [LARGE SCALE GENOMIC DNA]</scope>
    <source>
        <strain evidence="1">F_SG_1</strain>
        <tissue evidence="1">Salivary glands</tissue>
    </source>
</reference>
<accession>A0AAQ4D2W1</accession>
<comment type="caution">
    <text evidence="1">The sequence shown here is derived from an EMBL/GenBank/DDBJ whole genome shotgun (WGS) entry which is preliminary data.</text>
</comment>
<protein>
    <submittedName>
        <fullName evidence="1">Uncharacterized protein</fullName>
    </submittedName>
</protein>
<gene>
    <name evidence="1" type="ORF">V5799_000498</name>
</gene>
<dbReference type="AlphaFoldDB" id="A0AAQ4D2W1"/>
<organism evidence="1 2">
    <name type="scientific">Amblyomma americanum</name>
    <name type="common">Lone star tick</name>
    <dbReference type="NCBI Taxonomy" id="6943"/>
    <lineage>
        <taxon>Eukaryota</taxon>
        <taxon>Metazoa</taxon>
        <taxon>Ecdysozoa</taxon>
        <taxon>Arthropoda</taxon>
        <taxon>Chelicerata</taxon>
        <taxon>Arachnida</taxon>
        <taxon>Acari</taxon>
        <taxon>Parasitiformes</taxon>
        <taxon>Ixodida</taxon>
        <taxon>Ixodoidea</taxon>
        <taxon>Ixodidae</taxon>
        <taxon>Amblyomminae</taxon>
        <taxon>Amblyomma</taxon>
    </lineage>
</organism>